<comment type="caution">
    <text evidence="3">The sequence shown here is derived from an EMBL/GenBank/DDBJ whole genome shotgun (WGS) entry which is preliminary data.</text>
</comment>
<feature type="chain" id="PRO_5041680979" evidence="2">
    <location>
        <begin position="29"/>
        <end position="104"/>
    </location>
</feature>
<keyword evidence="4" id="KW-1185">Reference proteome</keyword>
<evidence type="ECO:0000256" key="1">
    <source>
        <dbReference type="SAM" id="MobiDB-lite"/>
    </source>
</evidence>
<feature type="signal peptide" evidence="2">
    <location>
        <begin position="1"/>
        <end position="28"/>
    </location>
</feature>
<feature type="compositionally biased region" description="Basic and acidic residues" evidence="1">
    <location>
        <begin position="87"/>
        <end position="97"/>
    </location>
</feature>
<evidence type="ECO:0000256" key="2">
    <source>
        <dbReference type="SAM" id="SignalP"/>
    </source>
</evidence>
<sequence>MKTTNISKTLIKLFLTITLVAGSINTFASGTMKQGQDNNITSAYIACDKCEETEKTDADKKSETEDKKNTVSTLKMIDIAENDTDQDSEKNSEKNSSDQKNQTH</sequence>
<evidence type="ECO:0000313" key="4">
    <source>
        <dbReference type="Proteomes" id="UP001178148"/>
    </source>
</evidence>
<feature type="compositionally biased region" description="Basic and acidic residues" evidence="1">
    <location>
        <begin position="54"/>
        <end position="69"/>
    </location>
</feature>
<gene>
    <name evidence="3" type="ORF">QS748_04330</name>
</gene>
<dbReference type="Proteomes" id="UP001178148">
    <property type="component" value="Unassembled WGS sequence"/>
</dbReference>
<dbReference type="AlphaFoldDB" id="A0AA90NXE9"/>
<name>A0AA90NXE9_9GAMM</name>
<dbReference type="EMBL" id="JASXSV010000004">
    <property type="protein sequence ID" value="MDP0588441.1"/>
    <property type="molecule type" value="Genomic_DNA"/>
</dbReference>
<keyword evidence="2" id="KW-0732">Signal</keyword>
<feature type="region of interest" description="Disordered" evidence="1">
    <location>
        <begin position="54"/>
        <end position="104"/>
    </location>
</feature>
<evidence type="ECO:0000313" key="3">
    <source>
        <dbReference type="EMBL" id="MDP0588441.1"/>
    </source>
</evidence>
<organism evidence="3 4">
    <name type="scientific">Candidatus Endonucleibacter bathymodioli</name>
    <dbReference type="NCBI Taxonomy" id="539814"/>
    <lineage>
        <taxon>Bacteria</taxon>
        <taxon>Pseudomonadati</taxon>
        <taxon>Pseudomonadota</taxon>
        <taxon>Gammaproteobacteria</taxon>
        <taxon>Oceanospirillales</taxon>
        <taxon>Endozoicomonadaceae</taxon>
        <taxon>Candidatus Endonucleibacter</taxon>
    </lineage>
</organism>
<reference evidence="3 4" key="1">
    <citation type="journal article" date="2023" name="bioRxiv">
        <title>An intranuclear bacterial parasite of deep-sea mussels expresses apoptosis inhibitors acquired from its host.</title>
        <authorList>
            <person name="Gonzalez Porras M.A."/>
            <person name="Assie A."/>
            <person name="Tietjen M."/>
            <person name="Violette M."/>
            <person name="Kleiner M."/>
            <person name="Gruber-Vodicka H."/>
            <person name="Dubilier N."/>
            <person name="Leisch N."/>
        </authorList>
    </citation>
    <scope>NUCLEOTIDE SEQUENCE [LARGE SCALE GENOMIC DNA]</scope>
    <source>
        <strain evidence="3">IAP13</strain>
    </source>
</reference>
<accession>A0AA90NXE9</accession>
<protein>
    <submittedName>
        <fullName evidence="3">Uncharacterized protein</fullName>
    </submittedName>
</protein>
<proteinExistence type="predicted"/>